<accession>I8AGU4</accession>
<comment type="caution">
    <text evidence="2">The sequence shown here is derived from an EMBL/GenBank/DDBJ whole genome shotgun (WGS) entry which is preliminary data.</text>
</comment>
<evidence type="ECO:0000259" key="1">
    <source>
        <dbReference type="Pfam" id="PF13524"/>
    </source>
</evidence>
<proteinExistence type="predicted"/>
<name>I8AGU4_9BACL</name>
<dbReference type="AlphaFoldDB" id="I8AGU4"/>
<keyword evidence="3" id="KW-1185">Reference proteome</keyword>
<dbReference type="PATRIC" id="fig|1196324.3.peg.3055"/>
<dbReference type="RefSeq" id="WP_007203064.1">
    <property type="nucleotide sequence ID" value="NZ_AKKV01000031.1"/>
</dbReference>
<sequence length="332" mass="39028">MRIFYIPSGFPRIYHHIDRCIIQSLRACGHTVTWGSHFKGIGPLTFMIHRFQPHVVLTTVGFLLPEELLSWLEEKQIHRAIWFTEDPHYMDTTVTLASRYDVVFSIEENAVNEYKKRGHLHAYHVPLAADVHTFVPSQEEIKKEFDLCLIGYPYENRKQLISHILEHTTYSIFLGGDEWRQFFGQEKHQARVTIEPYIAPKDTVSYFHRSSIILNPQRPHDLSMNENTLNIEAYNVNNRTFDLAACQAFQLLSYRDRLPFGMKEHTHLALYKNEEDCLKKIDYYLQRPKARQKLCQAAYDTIQSFHTYKHRAETISTILSTAYSLVEQDSLF</sequence>
<dbReference type="STRING" id="1196324.A374_14940"/>
<dbReference type="Proteomes" id="UP000004080">
    <property type="component" value="Unassembled WGS sequence"/>
</dbReference>
<feature type="domain" description="Spore protein YkvP/CgeB glycosyl transferase-like" evidence="1">
    <location>
        <begin position="158"/>
        <end position="315"/>
    </location>
</feature>
<dbReference type="eggNOG" id="COG4641">
    <property type="taxonomic scope" value="Bacteria"/>
</dbReference>
<evidence type="ECO:0000313" key="3">
    <source>
        <dbReference type="Proteomes" id="UP000004080"/>
    </source>
</evidence>
<dbReference type="OrthoDB" id="110463at2"/>
<protein>
    <submittedName>
        <fullName evidence="2">Protein CgeB</fullName>
    </submittedName>
</protein>
<gene>
    <name evidence="2" type="ORF">A374_14940</name>
</gene>
<evidence type="ECO:0000313" key="2">
    <source>
        <dbReference type="EMBL" id="EIT84634.1"/>
    </source>
</evidence>
<organism evidence="2 3">
    <name type="scientific">Fictibacillus macauensis ZFHKF-1</name>
    <dbReference type="NCBI Taxonomy" id="1196324"/>
    <lineage>
        <taxon>Bacteria</taxon>
        <taxon>Bacillati</taxon>
        <taxon>Bacillota</taxon>
        <taxon>Bacilli</taxon>
        <taxon>Bacillales</taxon>
        <taxon>Fictibacillaceae</taxon>
        <taxon>Fictibacillus</taxon>
    </lineage>
</organism>
<reference evidence="2 3" key="1">
    <citation type="journal article" date="2012" name="J. Bacteriol.">
        <title>Genome of Bacillus macauensis ZFHKF-1, a Long-Chain-Forming Bacterium.</title>
        <authorList>
            <person name="Cai L."/>
            <person name="Zhang T."/>
        </authorList>
    </citation>
    <scope>NUCLEOTIDE SEQUENCE [LARGE SCALE GENOMIC DNA]</scope>
    <source>
        <strain evidence="2 3">ZFHKF-1</strain>
    </source>
</reference>
<dbReference type="EMBL" id="AKKV01000031">
    <property type="protein sequence ID" value="EIT84634.1"/>
    <property type="molecule type" value="Genomic_DNA"/>
</dbReference>
<dbReference type="InterPro" id="IPR055259">
    <property type="entry name" value="YkvP/CgeB_Glyco_trans-like"/>
</dbReference>
<dbReference type="Pfam" id="PF13524">
    <property type="entry name" value="Glyco_trans_1_2"/>
    <property type="match status" value="1"/>
</dbReference>